<dbReference type="Pfam" id="PF00188">
    <property type="entry name" value="CAP"/>
    <property type="match status" value="1"/>
</dbReference>
<dbReference type="EMBL" id="JAFEJU010000007">
    <property type="protein sequence ID" value="MBT1175679.1"/>
    <property type="molecule type" value="Genomic_DNA"/>
</dbReference>
<evidence type="ECO:0000259" key="3">
    <source>
        <dbReference type="Pfam" id="PF00188"/>
    </source>
</evidence>
<gene>
    <name evidence="5" type="ORF">JS530_09245</name>
</gene>
<feature type="domain" description="Bacterial Ig-like" evidence="4">
    <location>
        <begin position="550"/>
        <end position="608"/>
    </location>
</feature>
<feature type="domain" description="Bacterial Ig-like" evidence="4">
    <location>
        <begin position="1140"/>
        <end position="1192"/>
    </location>
</feature>
<dbReference type="Pfam" id="PF07532">
    <property type="entry name" value="Big_4"/>
    <property type="match status" value="7"/>
</dbReference>
<feature type="chain" id="PRO_5045443898" evidence="2">
    <location>
        <begin position="32"/>
        <end position="1264"/>
    </location>
</feature>
<keyword evidence="2" id="KW-0732">Signal</keyword>
<feature type="domain" description="Bacterial Ig-like" evidence="4">
    <location>
        <begin position="637"/>
        <end position="688"/>
    </location>
</feature>
<protein>
    <submittedName>
        <fullName evidence="5">Ig-like domain-containing protein</fullName>
    </submittedName>
</protein>
<evidence type="ECO:0000259" key="4">
    <source>
        <dbReference type="Pfam" id="PF07532"/>
    </source>
</evidence>
<keyword evidence="6" id="KW-1185">Reference proteome</keyword>
<dbReference type="SUPFAM" id="SSF55797">
    <property type="entry name" value="PR-1-like"/>
    <property type="match status" value="1"/>
</dbReference>
<dbReference type="InterPro" id="IPR014044">
    <property type="entry name" value="CAP_dom"/>
</dbReference>
<feature type="domain" description="Bacterial Ig-like" evidence="4">
    <location>
        <begin position="905"/>
        <end position="956"/>
    </location>
</feature>
<sequence length="1264" mass="133880">MSTNMVKKALGGGIAALISAAMLFCTLPAQAATGTWNSLSDTEKKSSYGYFVWKSENATDADEKATAADAANLLKTAPFKDLTNIGAADDATSLDNMKVAIEQIISINNFRSSLKNEPCRTDLPQGNPARACDDNGNGLTPLKITDKMMAASQSNVNYSSRHWGHAANNGQSWNFALENLYTGSVYAPWTSDNQSAAVKNWYSEITNYDDHPLDCKSSQQIGHYRTLTNKICVTDETKVQVLPFSTTGLAIARRANFNGNNYANGMTESQVYGGMQWQGSSGYEYDASDYLDDFNAYASQLKTITGVTNPADVTVESGTAKPTDQLTTEVAVTYDDNTTGTAKVTWKIPDDWNADLKAHTIKLTGTVEGTTKTVTLNLNVKAAKATAATFKGTTNTETSVTTEAGTAPNLPKTATVTWSNGSTSDETINWGSSQDYKKPGTYYDLKGTVEGFTLTAHVTVNKATITKVDQPEATTVSKGATPTIPTTVKVHWSYGDPTDETITWDANADPKKASFNTVGSQTFTGTAAGQKVTWKVTVVETKVTKAYDPVPMTTEAGVDPTSELPSKVQADLDNGQEKQSVSVVWDTLPETWKSYKGGTIKLKGTVNGQADQTVTLTITVKHATIQDQTLAGISVPAGVDPTSKLPETVTITWSHNTGTQDNVKVAWNKIDASAYQQAGSFTATGTVTEDGQTGKVSVPVTVTYPVAVSAEATSKSVDTIATNEPVLSGVNATVQYTNGTTTTNKVKWESIAAAKYAEDQAGKSFEVTGTVLKEAATTKSVKARAAADELTDANDNALTVKVTVNVTARKITAVTPSTDKISVDTAKNTDPTPTPTGKVTVTWNDKKTGDRTVNLTLPKDWNKGIDEHTVTATGTVDGWTDPVPFTVTVNAAKAESVAPIKAIATTAKIVPTLPEAATVTWSNGETTEESVTWTKPADTAYDTVGQDVTVKGTVAGLDTQVTVHVVAATITSVDNPAGPFTTSAGKAPTTLPSTVNAHWSNKTESSVAVVWDTKSVDFSNRSGKDKTVTVEGTVQGWNQKVEAKVTVASAKVTAATVDGDTTVKTDSGTAPKLPENAKLTWDDGGAQTTAKINWAKFDGYKNRDGDTFTVHGDVDGWANGVDVTVEVAPATPIKVEQDKFPVSVEVGGKLTLPAQVNVIWSNNDKVPTTVAWDTYDAKLLTKAGTFTVNGTVTPKQGTEYQVTATVTVTAKKQDNTTKPGQNTTENAKNNLSNTGSSVAIIAVVALLLVAVAVTVLAIAKRQHD</sequence>
<evidence type="ECO:0000313" key="6">
    <source>
        <dbReference type="Proteomes" id="UP000711736"/>
    </source>
</evidence>
<comment type="caution">
    <text evidence="5">The sequence shown here is derived from an EMBL/GenBank/DDBJ whole genome shotgun (WGS) entry which is preliminary data.</text>
</comment>
<reference evidence="5 6" key="1">
    <citation type="journal article" date="2021" name="Environ. Microbiol.">
        <title>Genetic insights into the dark matter of the mammalian gut microbiota through targeted genome reconstruction.</title>
        <authorList>
            <person name="Lugli G.A."/>
            <person name="Alessandri G."/>
            <person name="Milani C."/>
            <person name="Viappiani A."/>
            <person name="Fontana F."/>
            <person name="Tarracchini C."/>
            <person name="Mancabelli L."/>
            <person name="Argentini C."/>
            <person name="Ruiz L."/>
            <person name="Margolles A."/>
            <person name="van Sinderen D."/>
            <person name="Turroni F."/>
            <person name="Ventura M."/>
        </authorList>
    </citation>
    <scope>NUCLEOTIDE SEQUENCE [LARGE SCALE GENOMIC DNA]</scope>
    <source>
        <strain evidence="5 6">LC6</strain>
    </source>
</reference>
<dbReference type="Gene3D" id="3.40.33.10">
    <property type="entry name" value="CAP"/>
    <property type="match status" value="1"/>
</dbReference>
<name>A0ABS5UX53_9BIFI</name>
<organism evidence="5 6">
    <name type="scientific">Bifidobacterium colobi</name>
    <dbReference type="NCBI Taxonomy" id="2809026"/>
    <lineage>
        <taxon>Bacteria</taxon>
        <taxon>Bacillati</taxon>
        <taxon>Actinomycetota</taxon>
        <taxon>Actinomycetes</taxon>
        <taxon>Bifidobacteriales</taxon>
        <taxon>Bifidobacteriaceae</taxon>
        <taxon>Bifidobacterium</taxon>
    </lineage>
</organism>
<evidence type="ECO:0000313" key="5">
    <source>
        <dbReference type="EMBL" id="MBT1175679.1"/>
    </source>
</evidence>
<evidence type="ECO:0000256" key="2">
    <source>
        <dbReference type="SAM" id="SignalP"/>
    </source>
</evidence>
<feature type="domain" description="Bacterial Ig-like" evidence="4">
    <location>
        <begin position="471"/>
        <end position="529"/>
    </location>
</feature>
<accession>A0ABS5UX53</accession>
<dbReference type="InterPro" id="IPR011081">
    <property type="entry name" value="Big_4"/>
</dbReference>
<feature type="transmembrane region" description="Helical" evidence="1">
    <location>
        <begin position="1238"/>
        <end position="1259"/>
    </location>
</feature>
<feature type="signal peptide" evidence="2">
    <location>
        <begin position="1"/>
        <end position="31"/>
    </location>
</feature>
<keyword evidence="1" id="KW-1133">Transmembrane helix</keyword>
<dbReference type="Proteomes" id="UP000711736">
    <property type="component" value="Unassembled WGS sequence"/>
</dbReference>
<feature type="domain" description="Bacterial Ig-like" evidence="4">
    <location>
        <begin position="981"/>
        <end position="1036"/>
    </location>
</feature>
<keyword evidence="1" id="KW-0472">Membrane</keyword>
<feature type="domain" description="Bacterial Ig-like" evidence="4">
    <location>
        <begin position="398"/>
        <end position="451"/>
    </location>
</feature>
<keyword evidence="1" id="KW-0812">Transmembrane</keyword>
<evidence type="ECO:0000256" key="1">
    <source>
        <dbReference type="SAM" id="Phobius"/>
    </source>
</evidence>
<dbReference type="InterPro" id="IPR035940">
    <property type="entry name" value="CAP_sf"/>
</dbReference>
<proteinExistence type="predicted"/>
<feature type="domain" description="SCP" evidence="3">
    <location>
        <begin position="107"/>
        <end position="229"/>
    </location>
</feature>